<dbReference type="InterPro" id="IPR043502">
    <property type="entry name" value="DNA/RNA_pol_sf"/>
</dbReference>
<evidence type="ECO:0000313" key="1">
    <source>
        <dbReference type="EMBL" id="GFA62751.1"/>
    </source>
</evidence>
<gene>
    <name evidence="1" type="ORF">Tci_634723</name>
</gene>
<name>A0A699JZB7_TANCI</name>
<accession>A0A699JZB7</accession>
<keyword evidence="1" id="KW-0695">RNA-directed DNA polymerase</keyword>
<sequence>DCKKVEVDRNIHDYKLELGNSLFIIDLMPLGDVIVHQGERTLGVAKALMNAKVLELLKKEKLYVKFSKCEFWLQEVHFLGHVDNQNGIHIDQSKANVVADALSRKERVKPRHVRTMAITIQFEVKGMILATQSEAFKQENVLAERLHHLDQQMEKKEDESLYFIDGIRVSLVGGARTIIMDESHKTRYSVHPGAD</sequence>
<comment type="caution">
    <text evidence="1">The sequence shown here is derived from an EMBL/GenBank/DDBJ whole genome shotgun (WGS) entry which is preliminary data.</text>
</comment>
<dbReference type="EMBL" id="BKCJ010457845">
    <property type="protein sequence ID" value="GFA62751.1"/>
    <property type="molecule type" value="Genomic_DNA"/>
</dbReference>
<proteinExistence type="predicted"/>
<dbReference type="GO" id="GO:0003964">
    <property type="term" value="F:RNA-directed DNA polymerase activity"/>
    <property type="evidence" value="ECO:0007669"/>
    <property type="project" value="UniProtKB-KW"/>
</dbReference>
<dbReference type="Gene3D" id="3.30.70.270">
    <property type="match status" value="1"/>
</dbReference>
<dbReference type="AlphaFoldDB" id="A0A699JZB7"/>
<feature type="non-terminal residue" evidence="1">
    <location>
        <position position="1"/>
    </location>
</feature>
<keyword evidence="1" id="KW-0548">Nucleotidyltransferase</keyword>
<organism evidence="1">
    <name type="scientific">Tanacetum cinerariifolium</name>
    <name type="common">Dalmatian daisy</name>
    <name type="synonym">Chrysanthemum cinerariifolium</name>
    <dbReference type="NCBI Taxonomy" id="118510"/>
    <lineage>
        <taxon>Eukaryota</taxon>
        <taxon>Viridiplantae</taxon>
        <taxon>Streptophyta</taxon>
        <taxon>Embryophyta</taxon>
        <taxon>Tracheophyta</taxon>
        <taxon>Spermatophyta</taxon>
        <taxon>Magnoliopsida</taxon>
        <taxon>eudicotyledons</taxon>
        <taxon>Gunneridae</taxon>
        <taxon>Pentapetalae</taxon>
        <taxon>asterids</taxon>
        <taxon>campanulids</taxon>
        <taxon>Asterales</taxon>
        <taxon>Asteraceae</taxon>
        <taxon>Asteroideae</taxon>
        <taxon>Anthemideae</taxon>
        <taxon>Anthemidinae</taxon>
        <taxon>Tanacetum</taxon>
    </lineage>
</organism>
<keyword evidence="1" id="KW-0808">Transferase</keyword>
<protein>
    <submittedName>
        <fullName evidence="1">Putative reverse transcriptase domain-containing protein</fullName>
    </submittedName>
</protein>
<dbReference type="SUPFAM" id="SSF56672">
    <property type="entry name" value="DNA/RNA polymerases"/>
    <property type="match status" value="1"/>
</dbReference>
<dbReference type="InterPro" id="IPR043128">
    <property type="entry name" value="Rev_trsase/Diguanyl_cyclase"/>
</dbReference>
<reference evidence="1" key="1">
    <citation type="journal article" date="2019" name="Sci. Rep.">
        <title>Draft genome of Tanacetum cinerariifolium, the natural source of mosquito coil.</title>
        <authorList>
            <person name="Yamashiro T."/>
            <person name="Shiraishi A."/>
            <person name="Satake H."/>
            <person name="Nakayama K."/>
        </authorList>
    </citation>
    <scope>NUCLEOTIDE SEQUENCE</scope>
</reference>